<dbReference type="Pfam" id="PF01565">
    <property type="entry name" value="FAD_binding_4"/>
    <property type="match status" value="1"/>
</dbReference>
<feature type="chain" id="PRO_5030160142" description="Delta(24)-sterol reductase" evidence="7">
    <location>
        <begin position="22"/>
        <end position="550"/>
    </location>
</feature>
<keyword evidence="4" id="KW-1133">Transmembrane helix</keyword>
<dbReference type="PANTHER" id="PTHR10801">
    <property type="entry name" value="24-DEHYDROCHOLESTEROL REDUCTASE"/>
    <property type="match status" value="1"/>
</dbReference>
<dbReference type="EMBL" id="HBGN01027076">
    <property type="protein sequence ID" value="CAD9342722.1"/>
    <property type="molecule type" value="Transcribed_RNA"/>
</dbReference>
<keyword evidence="3" id="KW-0812">Transmembrane</keyword>
<proteinExistence type="predicted"/>
<dbReference type="InterPro" id="IPR036318">
    <property type="entry name" value="FAD-bd_PCMH-like_sf"/>
</dbReference>
<comment type="subcellular location">
    <subcellularLocation>
        <location evidence="1">Membrane</location>
        <topology evidence="1">Single-pass membrane protein</topology>
    </subcellularLocation>
</comment>
<gene>
    <name evidence="9" type="ORF">DBRI1063_LOCUS17465</name>
</gene>
<evidence type="ECO:0000256" key="2">
    <source>
        <dbReference type="ARBA" id="ARBA00012405"/>
    </source>
</evidence>
<reference evidence="9" key="1">
    <citation type="submission" date="2021-01" db="EMBL/GenBank/DDBJ databases">
        <authorList>
            <person name="Corre E."/>
            <person name="Pelletier E."/>
            <person name="Niang G."/>
            <person name="Scheremetjew M."/>
            <person name="Finn R."/>
            <person name="Kale V."/>
            <person name="Holt S."/>
            <person name="Cochrane G."/>
            <person name="Meng A."/>
            <person name="Brown T."/>
            <person name="Cohen L."/>
        </authorList>
    </citation>
    <scope>NUCLEOTIDE SEQUENCE</scope>
    <source>
        <strain evidence="9">Pop2</strain>
    </source>
</reference>
<sequence length="550" mass="63441">MVVEFVSVLFAVAVSVAVVKGDNERTKSRFDINAMMRTFVLYVLTEHRSLVVTVFALPMSFCWDTARCIRAYYIKLTKDTNELHHHRVERIVEQVRSRPPNSPMCTARPGWMSISLSSRNYKKDPKWKPIEVNLSDIISIDLKNQVVHVESSVSIGELTKALLPLGYTLPIVPEMDDLTVGGLINGTGVESSSHRYGLFHEICAEYELCLGDGTVVTATPDNEYSDLFSAIPYSYGTLALLLSAKVRIMPCEYFVKLTYTPHTTHDSFYKEFKECCEAREKGPMFVEALAYSPNDYVLMKGDFCPRGDVEADKVNRIGLWHKPWFFKYVQSILNGGQSVVEYIPARDYYHRHSQSLFWEMELMIPVGNHPLYRWLLGWLMPPKVSFLKLTQSELTRELTERTHVAQDFLVPINKMDYIMEVCYKEFQEIYPLWICPHDHADTGGSLLKGPIEPDKDGRQMYVDIGVYGLPKCVHEKREEDFSMTESMRKVMGEIQAVGGFQMLYADVYSKREEFEKMFNHVDYRKLRQKYKAEGAFKEVYDKMNVCLSNK</sequence>
<evidence type="ECO:0000256" key="5">
    <source>
        <dbReference type="ARBA" id="ARBA00023002"/>
    </source>
</evidence>
<dbReference type="InterPro" id="IPR016169">
    <property type="entry name" value="FAD-bd_PCMH_sub2"/>
</dbReference>
<evidence type="ECO:0000256" key="4">
    <source>
        <dbReference type="ARBA" id="ARBA00022989"/>
    </source>
</evidence>
<keyword evidence="6" id="KW-0472">Membrane</keyword>
<feature type="domain" description="FAD-binding PCMH-type" evidence="8">
    <location>
        <begin position="66"/>
        <end position="251"/>
    </location>
</feature>
<keyword evidence="5" id="KW-0560">Oxidoreductase</keyword>
<dbReference type="GO" id="GO:0016020">
    <property type="term" value="C:membrane"/>
    <property type="evidence" value="ECO:0007669"/>
    <property type="project" value="UniProtKB-SubCell"/>
</dbReference>
<evidence type="ECO:0000256" key="6">
    <source>
        <dbReference type="ARBA" id="ARBA00023136"/>
    </source>
</evidence>
<dbReference type="PANTHER" id="PTHR10801:SF0">
    <property type="entry name" value="DELTA(24)-STEROL REDUCTASE"/>
    <property type="match status" value="1"/>
</dbReference>
<protein>
    <recommendedName>
        <fullName evidence="2">Delta(24)-sterol reductase</fullName>
        <ecNumber evidence="2">1.3.1.72</ecNumber>
    </recommendedName>
</protein>
<dbReference type="GO" id="GO:0005737">
    <property type="term" value="C:cytoplasm"/>
    <property type="evidence" value="ECO:0007669"/>
    <property type="project" value="TreeGrafter"/>
</dbReference>
<dbReference type="AlphaFoldDB" id="A0A6U3SER8"/>
<dbReference type="Gene3D" id="3.30.465.10">
    <property type="match status" value="1"/>
</dbReference>
<evidence type="ECO:0000256" key="3">
    <source>
        <dbReference type="ARBA" id="ARBA00022692"/>
    </source>
</evidence>
<dbReference type="SUPFAM" id="SSF56176">
    <property type="entry name" value="FAD-binding/transporter-associated domain-like"/>
    <property type="match status" value="1"/>
</dbReference>
<evidence type="ECO:0000256" key="1">
    <source>
        <dbReference type="ARBA" id="ARBA00004167"/>
    </source>
</evidence>
<organism evidence="9">
    <name type="scientific">Ditylum brightwellii</name>
    <dbReference type="NCBI Taxonomy" id="49249"/>
    <lineage>
        <taxon>Eukaryota</taxon>
        <taxon>Sar</taxon>
        <taxon>Stramenopiles</taxon>
        <taxon>Ochrophyta</taxon>
        <taxon>Bacillariophyta</taxon>
        <taxon>Mediophyceae</taxon>
        <taxon>Lithodesmiophycidae</taxon>
        <taxon>Lithodesmiales</taxon>
        <taxon>Lithodesmiaceae</taxon>
        <taxon>Ditylum</taxon>
    </lineage>
</organism>
<dbReference type="InterPro" id="IPR016166">
    <property type="entry name" value="FAD-bd_PCMH"/>
</dbReference>
<dbReference type="EC" id="1.3.1.72" evidence="2"/>
<dbReference type="GO" id="GO:0071949">
    <property type="term" value="F:FAD binding"/>
    <property type="evidence" value="ECO:0007669"/>
    <property type="project" value="InterPro"/>
</dbReference>
<dbReference type="GO" id="GO:0000246">
    <property type="term" value="F:Delta24(24-1) sterol reductase activity"/>
    <property type="evidence" value="ECO:0007669"/>
    <property type="project" value="TreeGrafter"/>
</dbReference>
<evidence type="ECO:0000256" key="7">
    <source>
        <dbReference type="SAM" id="SignalP"/>
    </source>
</evidence>
<feature type="signal peptide" evidence="7">
    <location>
        <begin position="1"/>
        <end position="21"/>
    </location>
</feature>
<name>A0A6U3SER8_9STRA</name>
<dbReference type="GO" id="GO:0050614">
    <property type="term" value="F:Delta24-sterol reductase activity"/>
    <property type="evidence" value="ECO:0007669"/>
    <property type="project" value="UniProtKB-EC"/>
</dbReference>
<dbReference type="InterPro" id="IPR040165">
    <property type="entry name" value="Diminuto-like"/>
</dbReference>
<keyword evidence="7" id="KW-0732">Signal</keyword>
<dbReference type="InterPro" id="IPR006094">
    <property type="entry name" value="Oxid_FAD_bind_N"/>
</dbReference>
<accession>A0A6U3SER8</accession>
<dbReference type="PROSITE" id="PS51387">
    <property type="entry name" value="FAD_PCMH"/>
    <property type="match status" value="1"/>
</dbReference>
<evidence type="ECO:0000259" key="8">
    <source>
        <dbReference type="PROSITE" id="PS51387"/>
    </source>
</evidence>
<dbReference type="GO" id="GO:0008202">
    <property type="term" value="P:steroid metabolic process"/>
    <property type="evidence" value="ECO:0007669"/>
    <property type="project" value="TreeGrafter"/>
</dbReference>
<evidence type="ECO:0000313" key="9">
    <source>
        <dbReference type="EMBL" id="CAD9342722.1"/>
    </source>
</evidence>